<dbReference type="InterPro" id="IPR019775">
    <property type="entry name" value="WD40_repeat_CS"/>
</dbReference>
<name>A0A1C7NA04_9FUNG</name>
<dbReference type="AlphaFoldDB" id="A0A1C7NA04"/>
<dbReference type="InterPro" id="IPR015943">
    <property type="entry name" value="WD40/YVTN_repeat-like_dom_sf"/>
</dbReference>
<accession>A0A1C7NA04</accession>
<dbReference type="InterPro" id="IPR052415">
    <property type="entry name" value="Diphthine_MTase"/>
</dbReference>
<evidence type="ECO:0000256" key="1">
    <source>
        <dbReference type="ARBA" id="ARBA00005156"/>
    </source>
</evidence>
<dbReference type="SUPFAM" id="SSF50978">
    <property type="entry name" value="WD40 repeat-like"/>
    <property type="match status" value="1"/>
</dbReference>
<evidence type="ECO:0000256" key="7">
    <source>
        <dbReference type="ARBA" id="ARBA00047551"/>
    </source>
</evidence>
<dbReference type="PROSITE" id="PS00678">
    <property type="entry name" value="WD_REPEATS_1"/>
    <property type="match status" value="1"/>
</dbReference>
<proteinExistence type="inferred from homology"/>
<dbReference type="Pfam" id="PF00400">
    <property type="entry name" value="WD40"/>
    <property type="match status" value="1"/>
</dbReference>
<keyword evidence="10" id="KW-1185">Reference proteome</keyword>
<keyword evidence="4" id="KW-0378">Hydrolase</keyword>
<sequence>MSHQATSLASFDTGFSADAAEFCPFSSHANYLTVGTYQLTDEQQEKVRIRKGKTYLFDVTKGLDPIQVIETPAVLDMKWSHALINDRQTLGIVDSIGGFHLYGFNQDSPKLTQMDHLQATDDTSILCLSLDWASRVNKSDKRVVTSHSNGDINILAPTESGYQIQDQWHAHDLEAWITAFDYWNTNIVYSGADDGLFKGWDTRSQSTTFVYKRHTMGVTTMQSNPHKEHQLATGSYDETIYFWDTRSMRQPVHTFQTPGGGIWRLKWHPTRADRLLSASMHAGAFVVDINQDYTEAQLATSFLDHTSMAYGADWSYTDPNLVASCSFYDHVLHLWNTVN</sequence>
<dbReference type="OrthoDB" id="1930760at2759"/>
<dbReference type="SMART" id="SM00320">
    <property type="entry name" value="WD40"/>
    <property type="match status" value="4"/>
</dbReference>
<evidence type="ECO:0000256" key="3">
    <source>
        <dbReference type="ARBA" id="ARBA00022737"/>
    </source>
</evidence>
<dbReference type="Gene3D" id="2.130.10.10">
    <property type="entry name" value="YVTN repeat-like/Quinoprotein amine dehydrogenase"/>
    <property type="match status" value="1"/>
</dbReference>
<reference evidence="9 10" key="1">
    <citation type="submission" date="2016-03" db="EMBL/GenBank/DDBJ databases">
        <title>Choanephora cucurbitarum.</title>
        <authorList>
            <person name="Min B."/>
            <person name="Park H."/>
            <person name="Park J.-H."/>
            <person name="Shin H.-D."/>
            <person name="Choi I.-G."/>
        </authorList>
    </citation>
    <scope>NUCLEOTIDE SEQUENCE [LARGE SCALE GENOMIC DNA]</scope>
    <source>
        <strain evidence="9 10">KUS-F28377</strain>
    </source>
</reference>
<feature type="repeat" description="WD" evidence="8">
    <location>
        <begin position="211"/>
        <end position="253"/>
    </location>
</feature>
<dbReference type="GO" id="GO:0005737">
    <property type="term" value="C:cytoplasm"/>
    <property type="evidence" value="ECO:0007669"/>
    <property type="project" value="TreeGrafter"/>
</dbReference>
<evidence type="ECO:0000256" key="5">
    <source>
        <dbReference type="ARBA" id="ARBA00038092"/>
    </source>
</evidence>
<dbReference type="PROSITE" id="PS50082">
    <property type="entry name" value="WD_REPEATS_2"/>
    <property type="match status" value="1"/>
</dbReference>
<dbReference type="EMBL" id="LUGH01000345">
    <property type="protein sequence ID" value="OBZ85917.1"/>
    <property type="molecule type" value="Genomic_DNA"/>
</dbReference>
<dbReference type="GO" id="GO:0008168">
    <property type="term" value="F:methyltransferase activity"/>
    <property type="evidence" value="ECO:0007669"/>
    <property type="project" value="UniProtKB-KW"/>
</dbReference>
<dbReference type="PROSITE" id="PS50294">
    <property type="entry name" value="WD_REPEATS_REGION"/>
    <property type="match status" value="1"/>
</dbReference>
<keyword evidence="3" id="KW-0677">Repeat</keyword>
<dbReference type="STRING" id="101091.A0A1C7NA04"/>
<evidence type="ECO:0000256" key="8">
    <source>
        <dbReference type="PROSITE-ProRule" id="PRU00221"/>
    </source>
</evidence>
<keyword evidence="2 8" id="KW-0853">WD repeat</keyword>
<dbReference type="GO" id="GO:0032259">
    <property type="term" value="P:methylation"/>
    <property type="evidence" value="ECO:0007669"/>
    <property type="project" value="UniProtKB-KW"/>
</dbReference>
<protein>
    <recommendedName>
        <fullName evidence="6">methylated diphthine methylhydrolase</fullName>
        <ecNumber evidence="6">3.1.1.97</ecNumber>
    </recommendedName>
</protein>
<dbReference type="PANTHER" id="PTHR46042">
    <property type="entry name" value="DIPHTHINE METHYLTRANSFERASE"/>
    <property type="match status" value="1"/>
</dbReference>
<evidence type="ECO:0000256" key="2">
    <source>
        <dbReference type="ARBA" id="ARBA00022574"/>
    </source>
</evidence>
<evidence type="ECO:0000313" key="10">
    <source>
        <dbReference type="Proteomes" id="UP000093000"/>
    </source>
</evidence>
<evidence type="ECO:0000313" key="9">
    <source>
        <dbReference type="EMBL" id="OBZ85917.1"/>
    </source>
</evidence>
<keyword evidence="9" id="KW-0489">Methyltransferase</keyword>
<dbReference type="GO" id="GO:0061685">
    <property type="term" value="F:diphthine methylesterase activity"/>
    <property type="evidence" value="ECO:0007669"/>
    <property type="project" value="UniProtKB-EC"/>
</dbReference>
<evidence type="ECO:0000256" key="6">
    <source>
        <dbReference type="ARBA" id="ARBA00039131"/>
    </source>
</evidence>
<comment type="similarity">
    <text evidence="5">Belongs to the DPH7 family.</text>
</comment>
<comment type="caution">
    <text evidence="9">The sequence shown here is derived from an EMBL/GenBank/DDBJ whole genome shotgun (WGS) entry which is preliminary data.</text>
</comment>
<comment type="catalytic activity">
    <reaction evidence="7">
        <text>diphthine methyl ester-[translation elongation factor 2] + H2O = diphthine-[translation elongation factor 2] + methanol + H(+)</text>
        <dbReference type="Rhea" id="RHEA:42656"/>
        <dbReference type="Rhea" id="RHEA-COMP:10172"/>
        <dbReference type="Rhea" id="RHEA-COMP:10173"/>
        <dbReference type="ChEBI" id="CHEBI:15377"/>
        <dbReference type="ChEBI" id="CHEBI:15378"/>
        <dbReference type="ChEBI" id="CHEBI:17790"/>
        <dbReference type="ChEBI" id="CHEBI:79005"/>
        <dbReference type="ChEBI" id="CHEBI:82696"/>
        <dbReference type="EC" id="3.1.1.97"/>
    </reaction>
</comment>
<dbReference type="Proteomes" id="UP000093000">
    <property type="component" value="Unassembled WGS sequence"/>
</dbReference>
<dbReference type="EC" id="3.1.1.97" evidence="6"/>
<keyword evidence="9" id="KW-0808">Transferase</keyword>
<dbReference type="InterPro" id="IPR001680">
    <property type="entry name" value="WD40_rpt"/>
</dbReference>
<dbReference type="GO" id="GO:0017183">
    <property type="term" value="P:protein histidyl modification to diphthamide"/>
    <property type="evidence" value="ECO:0007669"/>
    <property type="project" value="TreeGrafter"/>
</dbReference>
<comment type="pathway">
    <text evidence="1">Protein modification; peptidyl-diphthamide biosynthesis.</text>
</comment>
<dbReference type="PANTHER" id="PTHR46042:SF1">
    <property type="entry name" value="DIPHTHINE METHYLTRANSFERASE"/>
    <property type="match status" value="1"/>
</dbReference>
<dbReference type="InterPro" id="IPR036322">
    <property type="entry name" value="WD40_repeat_dom_sf"/>
</dbReference>
<evidence type="ECO:0000256" key="4">
    <source>
        <dbReference type="ARBA" id="ARBA00022801"/>
    </source>
</evidence>
<gene>
    <name evidence="9" type="primary">Dph7</name>
    <name evidence="9" type="ORF">A0J61_06034</name>
</gene>
<dbReference type="FunCoup" id="A0A1C7NA04">
    <property type="interactions" value="1044"/>
</dbReference>
<dbReference type="InParanoid" id="A0A1C7NA04"/>
<organism evidence="9 10">
    <name type="scientific">Choanephora cucurbitarum</name>
    <dbReference type="NCBI Taxonomy" id="101091"/>
    <lineage>
        <taxon>Eukaryota</taxon>
        <taxon>Fungi</taxon>
        <taxon>Fungi incertae sedis</taxon>
        <taxon>Mucoromycota</taxon>
        <taxon>Mucoromycotina</taxon>
        <taxon>Mucoromycetes</taxon>
        <taxon>Mucorales</taxon>
        <taxon>Mucorineae</taxon>
        <taxon>Choanephoraceae</taxon>
        <taxon>Choanephoroideae</taxon>
        <taxon>Choanephora</taxon>
    </lineage>
</organism>